<dbReference type="InterPro" id="IPR008969">
    <property type="entry name" value="CarboxyPept-like_regulatory"/>
</dbReference>
<dbReference type="KEGG" id="fek:C1H87_10060"/>
<proteinExistence type="predicted"/>
<keyword evidence="1" id="KW-0732">Signal</keyword>
<reference evidence="2 3" key="1">
    <citation type="submission" date="2018-01" db="EMBL/GenBank/DDBJ databases">
        <title>Complete genome sequence of Flavivirga eckloniae ECD14 isolated from seaweed Ecklonia cava.</title>
        <authorList>
            <person name="Lee J.H."/>
            <person name="Baik K.S."/>
            <person name="Seong C.N."/>
        </authorList>
    </citation>
    <scope>NUCLEOTIDE SEQUENCE [LARGE SCALE GENOMIC DNA]</scope>
    <source>
        <strain evidence="2 3">ECD14</strain>
    </source>
</reference>
<dbReference type="Pfam" id="PF13715">
    <property type="entry name" value="CarbopepD_reg_2"/>
    <property type="match status" value="1"/>
</dbReference>
<dbReference type="RefSeq" id="WP_102755676.1">
    <property type="nucleotide sequence ID" value="NZ_CP025791.1"/>
</dbReference>
<name>A0A2K9PPM4_9FLAO</name>
<evidence type="ECO:0000313" key="2">
    <source>
        <dbReference type="EMBL" id="AUP79021.1"/>
    </source>
</evidence>
<dbReference type="OrthoDB" id="1443962at2"/>
<feature type="chain" id="PRO_5014992216" evidence="1">
    <location>
        <begin position="19"/>
        <end position="128"/>
    </location>
</feature>
<keyword evidence="3" id="KW-1185">Reference proteome</keyword>
<organism evidence="2 3">
    <name type="scientific">Flavivirga eckloniae</name>
    <dbReference type="NCBI Taxonomy" id="1803846"/>
    <lineage>
        <taxon>Bacteria</taxon>
        <taxon>Pseudomonadati</taxon>
        <taxon>Bacteroidota</taxon>
        <taxon>Flavobacteriia</taxon>
        <taxon>Flavobacteriales</taxon>
        <taxon>Flavobacteriaceae</taxon>
        <taxon>Flavivirga</taxon>
    </lineage>
</organism>
<evidence type="ECO:0000256" key="1">
    <source>
        <dbReference type="SAM" id="SignalP"/>
    </source>
</evidence>
<feature type="signal peptide" evidence="1">
    <location>
        <begin position="1"/>
        <end position="18"/>
    </location>
</feature>
<dbReference type="Proteomes" id="UP000235826">
    <property type="component" value="Chromosome"/>
</dbReference>
<sequence>MKQLSIFLILLFTSFCFSQNTGIITGKLMDKEFDNNPLVFADVAIKGTSIKATTNQTGLFVIENLEDGDYTLVCSFIGYETKELKVKVVSGNCDHIKTSLGASTLPLLELASISNTTSEKDNKTTRLN</sequence>
<keyword evidence="2" id="KW-0675">Receptor</keyword>
<accession>A0A2K9PPM4</accession>
<dbReference type="SUPFAM" id="SSF49464">
    <property type="entry name" value="Carboxypeptidase regulatory domain-like"/>
    <property type="match status" value="1"/>
</dbReference>
<gene>
    <name evidence="2" type="ORF">C1H87_10060</name>
</gene>
<dbReference type="EMBL" id="CP025791">
    <property type="protein sequence ID" value="AUP79021.1"/>
    <property type="molecule type" value="Genomic_DNA"/>
</dbReference>
<dbReference type="Gene3D" id="2.60.40.1120">
    <property type="entry name" value="Carboxypeptidase-like, regulatory domain"/>
    <property type="match status" value="1"/>
</dbReference>
<dbReference type="AlphaFoldDB" id="A0A2K9PPM4"/>
<protein>
    <submittedName>
        <fullName evidence="2">TonB-dependent receptor</fullName>
    </submittedName>
</protein>
<evidence type="ECO:0000313" key="3">
    <source>
        <dbReference type="Proteomes" id="UP000235826"/>
    </source>
</evidence>